<feature type="compositionally biased region" description="Polar residues" evidence="1">
    <location>
        <begin position="1"/>
        <end position="12"/>
    </location>
</feature>
<evidence type="ECO:0000313" key="3">
    <source>
        <dbReference type="Proteomes" id="UP000002035"/>
    </source>
</evidence>
<dbReference type="HOGENOM" id="CLU_475820_0_0_1"/>
<dbReference type="EMBL" id="DS995701">
    <property type="protein sequence ID" value="EEQ27338.1"/>
    <property type="molecule type" value="Genomic_DNA"/>
</dbReference>
<protein>
    <submittedName>
        <fullName evidence="2">Uncharacterized protein</fullName>
    </submittedName>
</protein>
<name>C5FC04_ARTOC</name>
<gene>
    <name evidence="2" type="ORF">MCYG_00226</name>
</gene>
<organism evidence="2 3">
    <name type="scientific">Arthroderma otae (strain ATCC MYA-4605 / CBS 113480)</name>
    <name type="common">Microsporum canis</name>
    <dbReference type="NCBI Taxonomy" id="554155"/>
    <lineage>
        <taxon>Eukaryota</taxon>
        <taxon>Fungi</taxon>
        <taxon>Dikarya</taxon>
        <taxon>Ascomycota</taxon>
        <taxon>Pezizomycotina</taxon>
        <taxon>Eurotiomycetes</taxon>
        <taxon>Eurotiomycetidae</taxon>
        <taxon>Onygenales</taxon>
        <taxon>Arthrodermataceae</taxon>
        <taxon>Microsporum</taxon>
    </lineage>
</organism>
<reference evidence="3" key="1">
    <citation type="journal article" date="2012" name="MBio">
        <title>Comparative genome analysis of Trichophyton rubrum and related dermatophytes reveals candidate genes involved in infection.</title>
        <authorList>
            <person name="Martinez D.A."/>
            <person name="Oliver B.G."/>
            <person name="Graeser Y."/>
            <person name="Goldberg J.M."/>
            <person name="Li W."/>
            <person name="Martinez-Rossi N.M."/>
            <person name="Monod M."/>
            <person name="Shelest E."/>
            <person name="Barton R.C."/>
            <person name="Birch E."/>
            <person name="Brakhage A.A."/>
            <person name="Chen Z."/>
            <person name="Gurr S.J."/>
            <person name="Heiman D."/>
            <person name="Heitman J."/>
            <person name="Kosti I."/>
            <person name="Rossi A."/>
            <person name="Saif S."/>
            <person name="Samalova M."/>
            <person name="Saunders C.W."/>
            <person name="Shea T."/>
            <person name="Summerbell R.C."/>
            <person name="Xu J."/>
            <person name="Young S."/>
            <person name="Zeng Q."/>
            <person name="Birren B.W."/>
            <person name="Cuomo C.A."/>
            <person name="White T.C."/>
        </authorList>
    </citation>
    <scope>NUCLEOTIDE SEQUENCE [LARGE SCALE GENOMIC DNA]</scope>
    <source>
        <strain evidence="3">ATCC MYA-4605 / CBS 113480</strain>
    </source>
</reference>
<dbReference type="VEuPathDB" id="FungiDB:MCYG_00226"/>
<dbReference type="eggNOG" id="ENOG502SGJJ">
    <property type="taxonomic scope" value="Eukaryota"/>
</dbReference>
<keyword evidence="3" id="KW-1185">Reference proteome</keyword>
<dbReference type="GeneID" id="9225102"/>
<feature type="region of interest" description="Disordered" evidence="1">
    <location>
        <begin position="1"/>
        <end position="29"/>
    </location>
</feature>
<proteinExistence type="predicted"/>
<dbReference type="RefSeq" id="XP_002850122.1">
    <property type="nucleotide sequence ID" value="XM_002850076.1"/>
</dbReference>
<sequence length="566" mass="63156">MGAKGRQSSMSKSKWRRLRVQKSREAEKKALEEERVSFEAYAFATQEVESVRAVFERYGIVFGRPDRPASVSPTNVPYQLAMDKEHHISPLAPHPPFPGGGGGCYGYLPNIPQASHVDLHAPWFPASSHPSFSRPGPSFSQGIPPVEPFPPPNSYTTGDHHIFTPLGCCQLYSPSSSDSLISQSQQEMEKKHASVFNLILKQDEMAASHLLNASESGKHFDINIILYSCTGIFSPVSHSVHRIIASRSRRLSSLLDQLDNRESPILYILAGASFTYPSAFVSALLCLYGQPLFNKDQLFSQIPLHSSNKSNIQAEGDVIAKAVRISRMNFALCYAMAGAFFMDSRVVERGLEMVSDVLCWETLEPALSFGLCPIPFELAVIDPNVESNSNPNGSTDKIENNLPTTFYVTSQTLAALAKRVLNISLRFVVDSIPVSFKLDKPSCSFIRLPHSSIMPPNISLLLLSLPFKQLRKLFKYMRLQGKLTEELVKEVVQEREAHRMLKLRNLPPNRNLSGHLDSEHEILGWEEQALFDAEQPLGAIIGRDWIGLEIRPILLASSRLRRSKTF</sequence>
<accession>C5FC04</accession>
<dbReference type="Proteomes" id="UP000002035">
    <property type="component" value="Unassembled WGS sequence"/>
</dbReference>
<evidence type="ECO:0000313" key="2">
    <source>
        <dbReference type="EMBL" id="EEQ27338.1"/>
    </source>
</evidence>
<dbReference type="OMA" id="HEVLGWE"/>
<evidence type="ECO:0000256" key="1">
    <source>
        <dbReference type="SAM" id="MobiDB-lite"/>
    </source>
</evidence>
<dbReference type="AlphaFoldDB" id="C5FC04"/>
<dbReference type="OrthoDB" id="5329403at2759"/>